<evidence type="ECO:0000256" key="1">
    <source>
        <dbReference type="SAM" id="Phobius"/>
    </source>
</evidence>
<evidence type="ECO:0000313" key="4">
    <source>
        <dbReference type="Proteomes" id="UP000219329"/>
    </source>
</evidence>
<reference evidence="3 4" key="1">
    <citation type="submission" date="2017-08" db="EMBL/GenBank/DDBJ databases">
        <title>Fine stratification of microbial communities through a metagenomic profile of the photic zone.</title>
        <authorList>
            <person name="Haro-Moreno J.M."/>
            <person name="Lopez-Perez M."/>
            <person name="De La Torre J."/>
            <person name="Picazo A."/>
            <person name="Camacho A."/>
            <person name="Rodriguez-Valera F."/>
        </authorList>
    </citation>
    <scope>NUCLEOTIDE SEQUENCE [LARGE SCALE GENOMIC DNA]</scope>
    <source>
        <strain evidence="3">MED-G28</strain>
    </source>
</reference>
<evidence type="ECO:0000259" key="2">
    <source>
        <dbReference type="Pfam" id="PF19762"/>
    </source>
</evidence>
<accession>A0A2A5WA78</accession>
<dbReference type="Pfam" id="PF19762">
    <property type="entry name" value="DUF6249"/>
    <property type="match status" value="1"/>
</dbReference>
<comment type="caution">
    <text evidence="3">The sequence shown here is derived from an EMBL/GenBank/DDBJ whole genome shotgun (WGS) entry which is preliminary data.</text>
</comment>
<protein>
    <recommendedName>
        <fullName evidence="2">DUF6249 domain-containing protein</fullName>
    </recommendedName>
</protein>
<dbReference type="InterPro" id="IPR046216">
    <property type="entry name" value="DUF6249"/>
</dbReference>
<keyword evidence="1" id="KW-1133">Transmembrane helix</keyword>
<feature type="transmembrane region" description="Helical" evidence="1">
    <location>
        <begin position="6"/>
        <end position="29"/>
    </location>
</feature>
<feature type="domain" description="DUF6249" evidence="2">
    <location>
        <begin position="11"/>
        <end position="114"/>
    </location>
</feature>
<feature type="transmembrane region" description="Helical" evidence="1">
    <location>
        <begin position="96"/>
        <end position="115"/>
    </location>
</feature>
<name>A0A2A5WA78_9GAMM</name>
<feature type="transmembrane region" description="Helical" evidence="1">
    <location>
        <begin position="71"/>
        <end position="90"/>
    </location>
</feature>
<keyword evidence="1" id="KW-0472">Membrane</keyword>
<gene>
    <name evidence="3" type="ORF">CNF02_09455</name>
</gene>
<keyword evidence="1" id="KW-0812">Transmembrane</keyword>
<evidence type="ECO:0000313" key="3">
    <source>
        <dbReference type="EMBL" id="PDH33167.1"/>
    </source>
</evidence>
<proteinExistence type="predicted"/>
<dbReference type="AlphaFoldDB" id="A0A2A5WA78"/>
<dbReference type="Proteomes" id="UP000219329">
    <property type="component" value="Unassembled WGS sequence"/>
</dbReference>
<organism evidence="3 4">
    <name type="scientific">OM182 bacterium MED-G28</name>
    <dbReference type="NCBI Taxonomy" id="1986256"/>
    <lineage>
        <taxon>Bacteria</taxon>
        <taxon>Pseudomonadati</taxon>
        <taxon>Pseudomonadota</taxon>
        <taxon>Gammaproteobacteria</taxon>
        <taxon>OMG group</taxon>
        <taxon>OM182 clade</taxon>
    </lineage>
</organism>
<sequence>MWEVALLIPILGILTGIIIPVSVFIWLYYEGKGKRDTVLEIAKIIDDPSKVEKLLGIFDERKKDPIDYRRSGVITLFVGVGLYLLGFAALGAVLEGVGLLVGTIGVGTIIAGYLYPNTSAELTNAVEKFEEN</sequence>
<dbReference type="EMBL" id="NTJZ01000010">
    <property type="protein sequence ID" value="PDH33167.1"/>
    <property type="molecule type" value="Genomic_DNA"/>
</dbReference>